<feature type="transmembrane region" description="Helical" evidence="8">
    <location>
        <begin position="214"/>
        <end position="233"/>
    </location>
</feature>
<dbReference type="PROSITE" id="PS01348">
    <property type="entry name" value="MRAY_2"/>
    <property type="match status" value="1"/>
</dbReference>
<feature type="transmembrane region" description="Helical" evidence="8">
    <location>
        <begin position="253"/>
        <end position="272"/>
    </location>
</feature>
<feature type="binding site" evidence="7">
    <location>
        <position position="156"/>
    </location>
    <ligand>
        <name>Mg(2+)</name>
        <dbReference type="ChEBI" id="CHEBI:18420"/>
    </ligand>
</feature>
<feature type="transmembrane region" description="Helical" evidence="8">
    <location>
        <begin position="77"/>
        <end position="94"/>
    </location>
</feature>
<dbReference type="Pfam" id="PF00953">
    <property type="entry name" value="Glycos_transf_4"/>
    <property type="match status" value="1"/>
</dbReference>
<evidence type="ECO:0000256" key="3">
    <source>
        <dbReference type="ARBA" id="ARBA00022679"/>
    </source>
</evidence>
<evidence type="ECO:0000313" key="9">
    <source>
        <dbReference type="EMBL" id="TCD02716.1"/>
    </source>
</evidence>
<dbReference type="InterPro" id="IPR018480">
    <property type="entry name" value="PNAcMuramoyl-5peptid_Trfase_CS"/>
</dbReference>
<comment type="cofactor">
    <cofactor evidence="7">
        <name>Mg(2+)</name>
        <dbReference type="ChEBI" id="CHEBI:18420"/>
    </cofactor>
</comment>
<feature type="transmembrane region" description="Helical" evidence="8">
    <location>
        <begin position="164"/>
        <end position="181"/>
    </location>
</feature>
<keyword evidence="6 8" id="KW-0472">Membrane</keyword>
<keyword evidence="7" id="KW-0460">Magnesium</keyword>
<feature type="transmembrane region" description="Helical" evidence="8">
    <location>
        <begin position="106"/>
        <end position="126"/>
    </location>
</feature>
<protein>
    <submittedName>
        <fullName evidence="9">Undecaprenyl/decaprenyl-phosphate alpha-N-acetylglucosaminyl 1-phosphate transferase</fullName>
    </submittedName>
</protein>
<evidence type="ECO:0000256" key="8">
    <source>
        <dbReference type="SAM" id="Phobius"/>
    </source>
</evidence>
<keyword evidence="10" id="KW-1185">Reference proteome</keyword>
<dbReference type="GO" id="GO:0071555">
    <property type="term" value="P:cell wall organization"/>
    <property type="evidence" value="ECO:0007669"/>
    <property type="project" value="TreeGrafter"/>
</dbReference>
<feature type="binding site" evidence="7">
    <location>
        <position position="218"/>
    </location>
    <ligand>
        <name>Mg(2+)</name>
        <dbReference type="ChEBI" id="CHEBI:18420"/>
    </ligand>
</feature>
<keyword evidence="3 9" id="KW-0808">Transferase</keyword>
<keyword evidence="5 8" id="KW-1133">Transmembrane helix</keyword>
<dbReference type="CDD" id="cd06853">
    <property type="entry name" value="GT_WecA_like"/>
    <property type="match status" value="1"/>
</dbReference>
<feature type="transmembrane region" description="Helical" evidence="8">
    <location>
        <begin position="6"/>
        <end position="32"/>
    </location>
</feature>
<proteinExistence type="predicted"/>
<dbReference type="AlphaFoldDB" id="A0A4R0NPJ7"/>
<sequence>MSNFQLLASLFLSIISFISVSILTPIIIWVSFQKRLVTPVNKRSSHKSSTPPFGGVAFYIIFIVLISFIQVILNESIGYNIIAATSILFMIGLKDDLVHSSAKVKLAGQVAAGLIVVHSANFRISFHGFFDNFTIHPLISILASVCLLILIINAYNLIDGIDGLAAMIGIVASSTYAWLFFTNNDLFFFLLSIITIGVLTAFLRFNLSKKNNKIFMGDCGSLTIGLIIGLLTLRFLAATSSQIPYLLNIEKKILFTTAVLFVPFLDTFRIIVIRIMKRQSPFKADKNHLHHVLLNYGLSHVQASLLLTSAQVSVLTLFYLLL</sequence>
<dbReference type="Proteomes" id="UP000293347">
    <property type="component" value="Unassembled WGS sequence"/>
</dbReference>
<dbReference type="PANTHER" id="PTHR22926">
    <property type="entry name" value="PHOSPHO-N-ACETYLMURAMOYL-PENTAPEPTIDE-TRANSFERASE"/>
    <property type="match status" value="1"/>
</dbReference>
<dbReference type="RefSeq" id="WP_131592594.1">
    <property type="nucleotide sequence ID" value="NZ_SJSL01000001.1"/>
</dbReference>
<feature type="transmembrane region" description="Helical" evidence="8">
    <location>
        <begin position="293"/>
        <end position="321"/>
    </location>
</feature>
<evidence type="ECO:0000256" key="7">
    <source>
        <dbReference type="PIRSR" id="PIRSR600715-1"/>
    </source>
</evidence>
<feature type="transmembrane region" description="Helical" evidence="8">
    <location>
        <begin position="187"/>
        <end position="207"/>
    </location>
</feature>
<dbReference type="OrthoDB" id="9783652at2"/>
<dbReference type="GO" id="GO:0005886">
    <property type="term" value="C:plasma membrane"/>
    <property type="evidence" value="ECO:0007669"/>
    <property type="project" value="UniProtKB-SubCell"/>
</dbReference>
<dbReference type="GO" id="GO:0009103">
    <property type="term" value="P:lipopolysaccharide biosynthetic process"/>
    <property type="evidence" value="ECO:0007669"/>
    <property type="project" value="TreeGrafter"/>
</dbReference>
<feature type="transmembrane region" description="Helical" evidence="8">
    <location>
        <begin position="138"/>
        <end position="157"/>
    </location>
</feature>
<evidence type="ECO:0000256" key="1">
    <source>
        <dbReference type="ARBA" id="ARBA00004651"/>
    </source>
</evidence>
<dbReference type="EMBL" id="SJSL01000001">
    <property type="protein sequence ID" value="TCD02716.1"/>
    <property type="molecule type" value="Genomic_DNA"/>
</dbReference>
<reference evidence="9 10" key="1">
    <citation type="submission" date="2019-02" db="EMBL/GenBank/DDBJ databases">
        <title>Pedobacter sp. RP-1-14 sp. nov., isolated from Arctic soil.</title>
        <authorList>
            <person name="Dahal R.H."/>
        </authorList>
    </citation>
    <scope>NUCLEOTIDE SEQUENCE [LARGE SCALE GENOMIC DNA]</scope>
    <source>
        <strain evidence="9 10">RP-1-14</strain>
    </source>
</reference>
<evidence type="ECO:0000256" key="5">
    <source>
        <dbReference type="ARBA" id="ARBA00022989"/>
    </source>
</evidence>
<evidence type="ECO:0000313" key="10">
    <source>
        <dbReference type="Proteomes" id="UP000293347"/>
    </source>
</evidence>
<accession>A0A4R0NPJ7</accession>
<comment type="caution">
    <text evidence="9">The sequence shown here is derived from an EMBL/GenBank/DDBJ whole genome shotgun (WGS) entry which is preliminary data.</text>
</comment>
<dbReference type="GO" id="GO:0044038">
    <property type="term" value="P:cell wall macromolecule biosynthetic process"/>
    <property type="evidence" value="ECO:0007669"/>
    <property type="project" value="TreeGrafter"/>
</dbReference>
<comment type="subcellular location">
    <subcellularLocation>
        <location evidence="1">Cell membrane</location>
        <topology evidence="1">Multi-pass membrane protein</topology>
    </subcellularLocation>
</comment>
<gene>
    <name evidence="9" type="ORF">EZ437_01630</name>
</gene>
<evidence type="ECO:0000256" key="4">
    <source>
        <dbReference type="ARBA" id="ARBA00022692"/>
    </source>
</evidence>
<evidence type="ECO:0000256" key="2">
    <source>
        <dbReference type="ARBA" id="ARBA00022475"/>
    </source>
</evidence>
<keyword evidence="4 8" id="KW-0812">Transmembrane</keyword>
<evidence type="ECO:0000256" key="6">
    <source>
        <dbReference type="ARBA" id="ARBA00023136"/>
    </source>
</evidence>
<dbReference type="GO" id="GO:0016780">
    <property type="term" value="F:phosphotransferase activity, for other substituted phosphate groups"/>
    <property type="evidence" value="ECO:0007669"/>
    <property type="project" value="InterPro"/>
</dbReference>
<dbReference type="GO" id="GO:0046872">
    <property type="term" value="F:metal ion binding"/>
    <property type="evidence" value="ECO:0007669"/>
    <property type="project" value="UniProtKB-KW"/>
</dbReference>
<name>A0A4R0NPJ7_9SPHI</name>
<keyword evidence="2" id="KW-1003">Cell membrane</keyword>
<dbReference type="InterPro" id="IPR000715">
    <property type="entry name" value="Glycosyl_transferase_4"/>
</dbReference>
<organism evidence="9 10">
    <name type="scientific">Pedobacter psychroterrae</name>
    <dbReference type="NCBI Taxonomy" id="2530453"/>
    <lineage>
        <taxon>Bacteria</taxon>
        <taxon>Pseudomonadati</taxon>
        <taxon>Bacteroidota</taxon>
        <taxon>Sphingobacteriia</taxon>
        <taxon>Sphingobacteriales</taxon>
        <taxon>Sphingobacteriaceae</taxon>
        <taxon>Pedobacter</taxon>
    </lineage>
</organism>
<dbReference type="PANTHER" id="PTHR22926:SF3">
    <property type="entry name" value="UNDECAPRENYL-PHOSPHATE ALPHA-N-ACETYLGLUCOSAMINYL 1-PHOSPHATE TRANSFERASE"/>
    <property type="match status" value="1"/>
</dbReference>
<feature type="transmembrane region" description="Helical" evidence="8">
    <location>
        <begin position="53"/>
        <end position="71"/>
    </location>
</feature>
<keyword evidence="7" id="KW-0479">Metal-binding</keyword>